<proteinExistence type="inferred from homology"/>
<dbReference type="PANTHER" id="PTHR32247:SF3">
    <property type="entry name" value="DIABLO IAP-BINDING MITOCHONDRIAL PROTEIN"/>
    <property type="match status" value="1"/>
</dbReference>
<dbReference type="Pfam" id="PF09057">
    <property type="entry name" value="Smac_DIABLO"/>
    <property type="match status" value="1"/>
</dbReference>
<organism evidence="8 9">
    <name type="scientific">Saccoglossus kowalevskii</name>
    <name type="common">Acorn worm</name>
    <dbReference type="NCBI Taxonomy" id="10224"/>
    <lineage>
        <taxon>Eukaryota</taxon>
        <taxon>Metazoa</taxon>
        <taxon>Hemichordata</taxon>
        <taxon>Enteropneusta</taxon>
        <taxon>Harrimaniidae</taxon>
        <taxon>Saccoglossus</taxon>
    </lineage>
</organism>
<dbReference type="GeneID" id="100374901"/>
<keyword evidence="8" id="KW-1185">Reference proteome</keyword>
<comment type="subcellular location">
    <subcellularLocation>
        <location evidence="1">Mitochondrion</location>
    </subcellularLocation>
</comment>
<gene>
    <name evidence="9" type="primary">LOC100374901</name>
</gene>
<evidence type="ECO:0000256" key="3">
    <source>
        <dbReference type="ARBA" id="ARBA00022946"/>
    </source>
</evidence>
<reference evidence="9" key="1">
    <citation type="submission" date="2025-08" db="UniProtKB">
        <authorList>
            <consortium name="RefSeq"/>
        </authorList>
    </citation>
    <scope>IDENTIFICATION</scope>
    <source>
        <tissue evidence="9">Testes</tissue>
    </source>
</reference>
<dbReference type="PANTHER" id="PTHR32247">
    <property type="entry name" value="DIABLO HOMOLOG, MITOCHONDRIAL"/>
    <property type="match status" value="1"/>
</dbReference>
<feature type="region of interest" description="Disordered" evidence="7">
    <location>
        <begin position="222"/>
        <end position="246"/>
    </location>
</feature>
<protein>
    <recommendedName>
        <fullName evidence="5">Direct IAP-binding protein with low pI</fullName>
    </recommendedName>
</protein>
<evidence type="ECO:0000256" key="4">
    <source>
        <dbReference type="ARBA" id="ARBA00023128"/>
    </source>
</evidence>
<keyword evidence="3" id="KW-0809">Transit peptide</keyword>
<accession>A0ABM0GI90</accession>
<evidence type="ECO:0000256" key="7">
    <source>
        <dbReference type="SAM" id="MobiDB-lite"/>
    </source>
</evidence>
<dbReference type="Proteomes" id="UP000694865">
    <property type="component" value="Unplaced"/>
</dbReference>
<dbReference type="RefSeq" id="XP_002730409.1">
    <property type="nucleotide sequence ID" value="XM_002730363.2"/>
</dbReference>
<evidence type="ECO:0000256" key="6">
    <source>
        <dbReference type="ARBA" id="ARBA00046319"/>
    </source>
</evidence>
<keyword evidence="4" id="KW-0496">Mitochondrion</keyword>
<evidence type="ECO:0000256" key="5">
    <source>
        <dbReference type="ARBA" id="ARBA00033049"/>
    </source>
</evidence>
<sequence>MNANCVRRIILNAAKQYSNIKAGQMITQSARNITRCPSTVSRILGIGSGISIYAALAVKPDESESKTSTSKLPDIDASSLTHTSIIKNATSLTVNAASTLLSQTTLALIETLQDYAKEMYTLMSLMDHQIMMLANEFEQEKVGMLMIEVRGEIETKRLQVEQLESMLHFAVKVMESTMQAAFQSGCDAAAILASERIQQAEMQVESARKIAKNALENLTEKQKHSIEATAKHEKEKQKQQTQKDDD</sequence>
<dbReference type="SUPFAM" id="SSF46984">
    <property type="entry name" value="Smac/diablo"/>
    <property type="match status" value="1"/>
</dbReference>
<evidence type="ECO:0000313" key="8">
    <source>
        <dbReference type="Proteomes" id="UP000694865"/>
    </source>
</evidence>
<dbReference type="Gene3D" id="1.20.58.70">
    <property type="match status" value="1"/>
</dbReference>
<dbReference type="InterPro" id="IPR009062">
    <property type="entry name" value="Smac/DIABLO-like_sf"/>
</dbReference>
<dbReference type="InterPro" id="IPR015142">
    <property type="entry name" value="Smac_DIABLO"/>
</dbReference>
<comment type="similarity">
    <text evidence="6">Belongs to the Smac/DIABLO protein family.</text>
</comment>
<evidence type="ECO:0000256" key="2">
    <source>
        <dbReference type="ARBA" id="ARBA00022703"/>
    </source>
</evidence>
<evidence type="ECO:0000313" key="9">
    <source>
        <dbReference type="RefSeq" id="XP_002730409.1"/>
    </source>
</evidence>
<name>A0ABM0GI90_SACKO</name>
<evidence type="ECO:0000256" key="1">
    <source>
        <dbReference type="ARBA" id="ARBA00004173"/>
    </source>
</evidence>
<keyword evidence="2" id="KW-0053">Apoptosis</keyword>